<dbReference type="OrthoDB" id="9809155at2"/>
<dbReference type="RefSeq" id="WP_146851604.1">
    <property type="nucleotide sequence ID" value="NZ_BKAG01000024.1"/>
</dbReference>
<dbReference type="Gene3D" id="3.30.2310.20">
    <property type="entry name" value="RelE-like"/>
    <property type="match status" value="1"/>
</dbReference>
<dbReference type="InterPro" id="IPR007712">
    <property type="entry name" value="RelE/ParE_toxin"/>
</dbReference>
<dbReference type="InterPro" id="IPR035093">
    <property type="entry name" value="RelE/ParE_toxin_dom_sf"/>
</dbReference>
<organism evidence="2 3">
    <name type="scientific">Brevifollis gellanilyticus</name>
    <dbReference type="NCBI Taxonomy" id="748831"/>
    <lineage>
        <taxon>Bacteria</taxon>
        <taxon>Pseudomonadati</taxon>
        <taxon>Verrucomicrobiota</taxon>
        <taxon>Verrucomicrobiia</taxon>
        <taxon>Verrucomicrobiales</taxon>
        <taxon>Verrucomicrobiaceae</taxon>
    </lineage>
</organism>
<dbReference type="EMBL" id="BKAG01000024">
    <property type="protein sequence ID" value="GEP44050.1"/>
    <property type="molecule type" value="Genomic_DNA"/>
</dbReference>
<evidence type="ECO:0008006" key="4">
    <source>
        <dbReference type="Google" id="ProtNLM"/>
    </source>
</evidence>
<proteinExistence type="predicted"/>
<evidence type="ECO:0000256" key="1">
    <source>
        <dbReference type="ARBA" id="ARBA00022649"/>
    </source>
</evidence>
<reference evidence="2 3" key="1">
    <citation type="submission" date="2019-07" db="EMBL/GenBank/DDBJ databases">
        <title>Whole genome shotgun sequence of Brevifollis gellanilyticus NBRC 108608.</title>
        <authorList>
            <person name="Hosoyama A."/>
            <person name="Uohara A."/>
            <person name="Ohji S."/>
            <person name="Ichikawa N."/>
        </authorList>
    </citation>
    <scope>NUCLEOTIDE SEQUENCE [LARGE SCALE GENOMIC DNA]</scope>
    <source>
        <strain evidence="2 3">NBRC 108608</strain>
    </source>
</reference>
<dbReference type="Proteomes" id="UP000321577">
    <property type="component" value="Unassembled WGS sequence"/>
</dbReference>
<keyword evidence="1" id="KW-1277">Toxin-antitoxin system</keyword>
<evidence type="ECO:0000313" key="3">
    <source>
        <dbReference type="Proteomes" id="UP000321577"/>
    </source>
</evidence>
<dbReference type="AlphaFoldDB" id="A0A512MBD3"/>
<accession>A0A512MBD3</accession>
<dbReference type="Pfam" id="PF05016">
    <property type="entry name" value="ParE_toxin"/>
    <property type="match status" value="1"/>
</dbReference>
<keyword evidence="3" id="KW-1185">Reference proteome</keyword>
<comment type="caution">
    <text evidence="2">The sequence shown here is derived from an EMBL/GenBank/DDBJ whole genome shotgun (WGS) entry which is preliminary data.</text>
</comment>
<evidence type="ECO:0000313" key="2">
    <source>
        <dbReference type="EMBL" id="GEP44050.1"/>
    </source>
</evidence>
<gene>
    <name evidence="2" type="ORF">BGE01nite_33410</name>
</gene>
<name>A0A512MBD3_9BACT</name>
<sequence>MNVAYHEEAIADIEDAVRYYSDISWRLVERFEAELQRFRDTVAENPFHYHFESRHTYRRANLHRFPYRILYRVDQESQTVRVMVVCHTKRHPSDGMNRE</sequence>
<protein>
    <recommendedName>
        <fullName evidence="4">Plasmid stabilization protein</fullName>
    </recommendedName>
</protein>
<dbReference type="SUPFAM" id="SSF143011">
    <property type="entry name" value="RelE-like"/>
    <property type="match status" value="1"/>
</dbReference>